<sequence>MANSNDILINSILALYSQVSNKKKIVVKDLYEDFFKLKVREPLVQSSEHLGKVPMEFHLLEDDLTESPFWKDVNRY</sequence>
<dbReference type="AlphaFoldDB" id="A0A2N0BBD5"/>
<comment type="caution">
    <text evidence="1">The sequence shown here is derived from an EMBL/GenBank/DDBJ whole genome shotgun (WGS) entry which is preliminary data.</text>
</comment>
<gene>
    <name evidence="1" type="ORF">CH379_05605</name>
</gene>
<reference evidence="1" key="1">
    <citation type="submission" date="2017-07" db="EMBL/GenBank/DDBJ databases">
        <title>Leptospira spp. isolated from tropical soils.</title>
        <authorList>
            <person name="Thibeaux R."/>
            <person name="Iraola G."/>
            <person name="Ferres I."/>
            <person name="Bierque E."/>
            <person name="Girault D."/>
            <person name="Soupe-Gilbert M.-E."/>
            <person name="Picardeau M."/>
            <person name="Goarant C."/>
        </authorList>
    </citation>
    <scope>NUCLEOTIDE SEQUENCE [LARGE SCALE GENOMIC DNA]</scope>
    <source>
        <strain evidence="1">ATI7-C-A5</strain>
    </source>
</reference>
<accession>A0A2N0BNE2</accession>
<name>A0A2N0BBD5_9LEPT</name>
<accession>A0A2N0BBD5</accession>
<evidence type="ECO:0008006" key="2">
    <source>
        <dbReference type="Google" id="ProtNLM"/>
    </source>
</evidence>
<organism evidence="1">
    <name type="scientific">Leptospira ellisii</name>
    <dbReference type="NCBI Taxonomy" id="2023197"/>
    <lineage>
        <taxon>Bacteria</taxon>
        <taxon>Pseudomonadati</taxon>
        <taxon>Spirochaetota</taxon>
        <taxon>Spirochaetia</taxon>
        <taxon>Leptospirales</taxon>
        <taxon>Leptospiraceae</taxon>
        <taxon>Leptospira</taxon>
    </lineage>
</organism>
<protein>
    <recommendedName>
        <fullName evidence="2">DUF2281 domain-containing protein</fullName>
    </recommendedName>
</protein>
<dbReference type="EMBL" id="NPEF01000039">
    <property type="protein sequence ID" value="PJZ93859.1"/>
    <property type="molecule type" value="Genomic_DNA"/>
</dbReference>
<evidence type="ECO:0000313" key="1">
    <source>
        <dbReference type="EMBL" id="PJZ93859.1"/>
    </source>
</evidence>
<proteinExistence type="predicted"/>